<accession>A0AC34GCB5</accession>
<evidence type="ECO:0000313" key="1">
    <source>
        <dbReference type="Proteomes" id="UP000887579"/>
    </source>
</evidence>
<dbReference type="Proteomes" id="UP000887579">
    <property type="component" value="Unplaced"/>
</dbReference>
<evidence type="ECO:0000313" key="2">
    <source>
        <dbReference type="WBParaSite" id="ES5_v2.g27339.t1"/>
    </source>
</evidence>
<reference evidence="2" key="1">
    <citation type="submission" date="2022-11" db="UniProtKB">
        <authorList>
            <consortium name="WormBaseParasite"/>
        </authorList>
    </citation>
    <scope>IDENTIFICATION</scope>
</reference>
<proteinExistence type="predicted"/>
<dbReference type="WBParaSite" id="ES5_v2.g27339.t1">
    <property type="protein sequence ID" value="ES5_v2.g27339.t1"/>
    <property type="gene ID" value="ES5_v2.g27339"/>
</dbReference>
<name>A0AC34GCB5_9BILA</name>
<protein>
    <submittedName>
        <fullName evidence="2">Uncharacterized protein</fullName>
    </submittedName>
</protein>
<sequence length="107" mass="12719">MKLHTVDRKVKLKKFTLDLTVSSEFTDIIYLWKFMKDNTCTAWTKKRPWTCPYFRFIFTNANLHTNFSLNGTPSFEYDIVLGVTDPHIIPKYDEKEFFENGVIKQTI</sequence>
<organism evidence="1 2">
    <name type="scientific">Panagrolaimus sp. ES5</name>
    <dbReference type="NCBI Taxonomy" id="591445"/>
    <lineage>
        <taxon>Eukaryota</taxon>
        <taxon>Metazoa</taxon>
        <taxon>Ecdysozoa</taxon>
        <taxon>Nematoda</taxon>
        <taxon>Chromadorea</taxon>
        <taxon>Rhabditida</taxon>
        <taxon>Tylenchina</taxon>
        <taxon>Panagrolaimomorpha</taxon>
        <taxon>Panagrolaimoidea</taxon>
        <taxon>Panagrolaimidae</taxon>
        <taxon>Panagrolaimus</taxon>
    </lineage>
</organism>